<dbReference type="RefSeq" id="XP_002730555.1">
    <property type="nucleotide sequence ID" value="XM_002730509.2"/>
</dbReference>
<dbReference type="PROSITE" id="PS51419">
    <property type="entry name" value="RAB"/>
    <property type="match status" value="1"/>
</dbReference>
<dbReference type="PROSITE" id="PS51421">
    <property type="entry name" value="RAS"/>
    <property type="match status" value="1"/>
</dbReference>
<evidence type="ECO:0000256" key="2">
    <source>
        <dbReference type="ARBA" id="ARBA00023134"/>
    </source>
</evidence>
<organism evidence="4 5">
    <name type="scientific">Saccoglossus kowalevskii</name>
    <name type="common">Acorn worm</name>
    <dbReference type="NCBI Taxonomy" id="10224"/>
    <lineage>
        <taxon>Eukaryota</taxon>
        <taxon>Metazoa</taxon>
        <taxon>Hemichordata</taxon>
        <taxon>Enteropneusta</taxon>
        <taxon>Harrimaniidae</taxon>
        <taxon>Saccoglossus</taxon>
    </lineage>
</organism>
<evidence type="ECO:0000256" key="1">
    <source>
        <dbReference type="ARBA" id="ARBA00022741"/>
    </source>
</evidence>
<dbReference type="SMART" id="SM00176">
    <property type="entry name" value="RAN"/>
    <property type="match status" value="1"/>
</dbReference>
<reference evidence="5" key="1">
    <citation type="submission" date="2025-08" db="UniProtKB">
        <authorList>
            <consortium name="RefSeq"/>
        </authorList>
    </citation>
    <scope>IDENTIFICATION</scope>
    <source>
        <tissue evidence="5">Testes</tissue>
    </source>
</reference>
<evidence type="ECO:0000256" key="3">
    <source>
        <dbReference type="SAM" id="MobiDB-lite"/>
    </source>
</evidence>
<dbReference type="SUPFAM" id="SSF52540">
    <property type="entry name" value="P-loop containing nucleoside triphosphate hydrolases"/>
    <property type="match status" value="1"/>
</dbReference>
<accession>A0ABM0GIH1</accession>
<feature type="region of interest" description="Disordered" evidence="3">
    <location>
        <begin position="189"/>
        <end position="237"/>
    </location>
</feature>
<keyword evidence="4" id="KW-1185">Reference proteome</keyword>
<evidence type="ECO:0000313" key="4">
    <source>
        <dbReference type="Proteomes" id="UP000694865"/>
    </source>
</evidence>
<dbReference type="SMART" id="SM00175">
    <property type="entry name" value="RAB"/>
    <property type="match status" value="1"/>
</dbReference>
<dbReference type="InterPro" id="IPR001806">
    <property type="entry name" value="Small_GTPase"/>
</dbReference>
<proteinExistence type="predicted"/>
<dbReference type="PANTHER" id="PTHR24073">
    <property type="entry name" value="DRAB5-RELATED"/>
    <property type="match status" value="1"/>
</dbReference>
<feature type="compositionally biased region" description="Low complexity" evidence="3">
    <location>
        <begin position="210"/>
        <end position="222"/>
    </location>
</feature>
<sequence length="237" mass="25965">MATAVPKRKADLKVVIMGDSSIGKTTLIHRYLDGKFTDVSTTIGASFFLKQWGPYNVAIWDTAGEEKFSTLSSFYCRNASAAILAYDICDRETFDSLQTRHLPLLEAAEKNCLAVAVGTKLDLVSPTSRQVSNDAGEQFAVLSNPDKFKEGCDSKQRIPFFETSSLTGENIDNVFLYIFSTLLPLDREGNAIDPNAGRKRPSGVVDLDTSHPQPQQQQSSPSGSPPPPMGTRQHRCC</sequence>
<keyword evidence="2" id="KW-0342">GTP-binding</keyword>
<dbReference type="Proteomes" id="UP000694865">
    <property type="component" value="Unplaced"/>
</dbReference>
<dbReference type="SMART" id="SM00173">
    <property type="entry name" value="RAS"/>
    <property type="match status" value="1"/>
</dbReference>
<keyword evidence="1" id="KW-0547">Nucleotide-binding</keyword>
<dbReference type="InterPro" id="IPR005225">
    <property type="entry name" value="Small_GTP-bd"/>
</dbReference>
<dbReference type="GeneID" id="100371599"/>
<gene>
    <name evidence="5" type="primary">LOC100371599</name>
</gene>
<dbReference type="PRINTS" id="PR00449">
    <property type="entry name" value="RASTRNSFRMNG"/>
</dbReference>
<protein>
    <submittedName>
        <fullName evidence="5">Ras-related protein Rab-20-like</fullName>
    </submittedName>
</protein>
<dbReference type="NCBIfam" id="TIGR00231">
    <property type="entry name" value="small_GTP"/>
    <property type="match status" value="1"/>
</dbReference>
<dbReference type="Pfam" id="PF00071">
    <property type="entry name" value="Ras"/>
    <property type="match status" value="1"/>
</dbReference>
<name>A0ABM0GIH1_SACKO</name>
<dbReference type="Gene3D" id="3.40.50.300">
    <property type="entry name" value="P-loop containing nucleotide triphosphate hydrolases"/>
    <property type="match status" value="1"/>
</dbReference>
<dbReference type="SMART" id="SM00174">
    <property type="entry name" value="RHO"/>
    <property type="match status" value="1"/>
</dbReference>
<evidence type="ECO:0000313" key="5">
    <source>
        <dbReference type="RefSeq" id="XP_002730555.1"/>
    </source>
</evidence>
<dbReference type="InterPro" id="IPR027417">
    <property type="entry name" value="P-loop_NTPase"/>
</dbReference>